<evidence type="ECO:0000256" key="11">
    <source>
        <dbReference type="PIRSR" id="PIRSR000094-2"/>
    </source>
</evidence>
<dbReference type="PANTHER" id="PTHR43159">
    <property type="entry name" value="ENOYL-[ACYL-CARRIER-PROTEIN] REDUCTASE"/>
    <property type="match status" value="1"/>
</dbReference>
<dbReference type="STRING" id="314344.AL013_11200"/>
<dbReference type="SUPFAM" id="SSF51735">
    <property type="entry name" value="NAD(P)-binding Rossmann-fold domains"/>
    <property type="match status" value="1"/>
</dbReference>
<keyword evidence="4" id="KW-0276">Fatty acid metabolism</keyword>
<dbReference type="eggNOG" id="COG0623">
    <property type="taxonomic scope" value="Bacteria"/>
</dbReference>
<gene>
    <name evidence="13" type="ORF">SPV1_09488</name>
</gene>
<feature type="binding site" evidence="12">
    <location>
        <begin position="191"/>
        <end position="195"/>
    </location>
    <ligand>
        <name>NAD(+)</name>
        <dbReference type="ChEBI" id="CHEBI:57540"/>
    </ligand>
</feature>
<dbReference type="Proteomes" id="UP000005297">
    <property type="component" value="Unassembled WGS sequence"/>
</dbReference>
<dbReference type="RefSeq" id="WP_009849418.1">
    <property type="nucleotide sequence ID" value="NZ_DS022294.1"/>
</dbReference>
<evidence type="ECO:0000256" key="6">
    <source>
        <dbReference type="ARBA" id="ARBA00023027"/>
    </source>
</evidence>
<dbReference type="InterPro" id="IPR014358">
    <property type="entry name" value="Enoyl-ACP_Rdtase_NADH"/>
</dbReference>
<evidence type="ECO:0000256" key="1">
    <source>
        <dbReference type="ARBA" id="ARBA00005194"/>
    </source>
</evidence>
<evidence type="ECO:0000256" key="3">
    <source>
        <dbReference type="ARBA" id="ARBA00022516"/>
    </source>
</evidence>
<reference evidence="13 14" key="1">
    <citation type="submission" date="2006-09" db="EMBL/GenBank/DDBJ databases">
        <authorList>
            <person name="Emerson D."/>
            <person name="Ferriera S."/>
            <person name="Johnson J."/>
            <person name="Kravitz S."/>
            <person name="Halpern A."/>
            <person name="Remington K."/>
            <person name="Beeson K."/>
            <person name="Tran B."/>
            <person name="Rogers Y.-H."/>
            <person name="Friedman R."/>
            <person name="Venter J.C."/>
        </authorList>
    </citation>
    <scope>NUCLEOTIDE SEQUENCE [LARGE SCALE GENOMIC DNA]</scope>
    <source>
        <strain evidence="13 14">PV-1</strain>
    </source>
</reference>
<dbReference type="Gene3D" id="1.10.8.400">
    <property type="entry name" value="Enoyl acyl carrier protein reductase"/>
    <property type="match status" value="1"/>
</dbReference>
<dbReference type="CDD" id="cd05372">
    <property type="entry name" value="ENR_SDR"/>
    <property type="match status" value="1"/>
</dbReference>
<evidence type="ECO:0000256" key="12">
    <source>
        <dbReference type="PIRSR" id="PIRSR000094-3"/>
    </source>
</evidence>
<keyword evidence="5 9" id="KW-0560">Oxidoreductase</keyword>
<evidence type="ECO:0000256" key="5">
    <source>
        <dbReference type="ARBA" id="ARBA00023002"/>
    </source>
</evidence>
<evidence type="ECO:0000313" key="14">
    <source>
        <dbReference type="Proteomes" id="UP000005297"/>
    </source>
</evidence>
<keyword evidence="14" id="KW-1185">Reference proteome</keyword>
<sequence>MGILDGKKGLILGVANNKSIAWGVAQAAKREGAILGFNFLGEQMEKRVRPLAESVGAEIIAPMNVSDEASIDAFFTQVKEQWGELDFIVHSIAYANKDALQNRFVTTTREDFHLALDVSAYSFIACAQRAAPMMKAGGSMITMSYLGAERAVPGYNVMGVAKAALEASTRYLAQDLGKDGIRVNSVSAGPIRTLAASAVGDFRKLMEKSARGSMLGRNVTQDEVGNTCVYLLSDMSSGVSGELHYVDAGFHVGAGDPGFPE</sequence>
<dbReference type="GO" id="GO:0004318">
    <property type="term" value="F:enoyl-[acyl-carrier-protein] reductase (NADH) activity"/>
    <property type="evidence" value="ECO:0007669"/>
    <property type="project" value="UniProtKB-EC"/>
</dbReference>
<dbReference type="InParanoid" id="Q0EZW7"/>
<proteinExistence type="inferred from homology"/>
<accession>Q0EZW7</accession>
<dbReference type="UniPathway" id="UPA00094"/>
<dbReference type="GO" id="GO:0006633">
    <property type="term" value="P:fatty acid biosynthetic process"/>
    <property type="evidence" value="ECO:0007669"/>
    <property type="project" value="UniProtKB-UniPathway"/>
</dbReference>
<feature type="binding site" evidence="12">
    <location>
        <begin position="19"/>
        <end position="20"/>
    </location>
    <ligand>
        <name>NAD(+)</name>
        <dbReference type="ChEBI" id="CHEBI:57540"/>
    </ligand>
</feature>
<feature type="active site" description="Proton acceptor" evidence="10">
    <location>
        <position position="155"/>
    </location>
</feature>
<dbReference type="OrthoDB" id="9803628at2"/>
<evidence type="ECO:0000256" key="4">
    <source>
        <dbReference type="ARBA" id="ARBA00022832"/>
    </source>
</evidence>
<feature type="binding site" evidence="12">
    <location>
        <position position="162"/>
    </location>
    <ligand>
        <name>NAD(+)</name>
        <dbReference type="ChEBI" id="CHEBI:57540"/>
    </ligand>
</feature>
<keyword evidence="8 9" id="KW-0275">Fatty acid biosynthesis</keyword>
<feature type="binding site" evidence="11">
    <location>
        <position position="95"/>
    </location>
    <ligand>
        <name>substrate</name>
    </ligand>
</feature>
<comment type="caution">
    <text evidence="13">The sequence shown here is derived from an EMBL/GenBank/DDBJ whole genome shotgun (WGS) entry which is preliminary data.</text>
</comment>
<comment type="similarity">
    <text evidence="2 9">Belongs to the short-chain dehydrogenases/reductases (SDR) family. FabI subfamily.</text>
</comment>
<comment type="pathway">
    <text evidence="1">Lipid metabolism; fatty acid biosynthesis.</text>
</comment>
<dbReference type="FunFam" id="3.40.50.720:FF:000054">
    <property type="entry name" value="Enoyl-[acyl-carrier-protein] reductase [NADH]"/>
    <property type="match status" value="1"/>
</dbReference>
<evidence type="ECO:0000256" key="8">
    <source>
        <dbReference type="ARBA" id="ARBA00023160"/>
    </source>
</evidence>
<feature type="binding site" evidence="12">
    <location>
        <position position="13"/>
    </location>
    <ligand>
        <name>NAD(+)</name>
        <dbReference type="ChEBI" id="CHEBI:57540"/>
    </ligand>
</feature>
<organism evidence="13 14">
    <name type="scientific">Mariprofundus ferrooxydans PV-1</name>
    <dbReference type="NCBI Taxonomy" id="314345"/>
    <lineage>
        <taxon>Bacteria</taxon>
        <taxon>Pseudomonadati</taxon>
        <taxon>Pseudomonadota</taxon>
        <taxon>Candidatius Mariprofundia</taxon>
        <taxon>Mariprofundales</taxon>
        <taxon>Mariprofundaceae</taxon>
        <taxon>Mariprofundus</taxon>
    </lineage>
</organism>
<dbReference type="EMBL" id="AATS01000005">
    <property type="protein sequence ID" value="EAU54917.1"/>
    <property type="molecule type" value="Genomic_DNA"/>
</dbReference>
<feature type="active site" description="Proton acceptor" evidence="10">
    <location>
        <position position="145"/>
    </location>
</feature>
<name>Q0EZW7_9PROT</name>
<evidence type="ECO:0000313" key="13">
    <source>
        <dbReference type="EMBL" id="EAU54917.1"/>
    </source>
</evidence>
<keyword evidence="3 9" id="KW-0444">Lipid biosynthesis</keyword>
<dbReference type="HOGENOM" id="CLU_010194_10_1_0"/>
<dbReference type="Gene3D" id="3.40.50.720">
    <property type="entry name" value="NAD(P)-binding Rossmann-like Domain"/>
    <property type="match status" value="1"/>
</dbReference>
<dbReference type="PRINTS" id="PR00081">
    <property type="entry name" value="GDHRDH"/>
</dbReference>
<evidence type="ECO:0000256" key="9">
    <source>
        <dbReference type="PIRNR" id="PIRNR000094"/>
    </source>
</evidence>
<evidence type="ECO:0000256" key="10">
    <source>
        <dbReference type="PIRSR" id="PIRSR000094-1"/>
    </source>
</evidence>
<feature type="binding site" evidence="12">
    <location>
        <position position="92"/>
    </location>
    <ligand>
        <name>NAD(+)</name>
        <dbReference type="ChEBI" id="CHEBI:57540"/>
    </ligand>
</feature>
<comment type="catalytic activity">
    <reaction evidence="9">
        <text>a 2,3-saturated acyl-[ACP] + NAD(+) = a (2E)-enoyl-[ACP] + NADH + H(+)</text>
        <dbReference type="Rhea" id="RHEA:10240"/>
        <dbReference type="Rhea" id="RHEA-COMP:9925"/>
        <dbReference type="Rhea" id="RHEA-COMP:9926"/>
        <dbReference type="ChEBI" id="CHEBI:15378"/>
        <dbReference type="ChEBI" id="CHEBI:57540"/>
        <dbReference type="ChEBI" id="CHEBI:57945"/>
        <dbReference type="ChEBI" id="CHEBI:78784"/>
        <dbReference type="ChEBI" id="CHEBI:78785"/>
        <dbReference type="EC" id="1.3.1.9"/>
    </reaction>
</comment>
<dbReference type="InterPro" id="IPR036291">
    <property type="entry name" value="NAD(P)-bd_dom_sf"/>
</dbReference>
<evidence type="ECO:0000256" key="2">
    <source>
        <dbReference type="ARBA" id="ARBA00009233"/>
    </source>
</evidence>
<dbReference type="FunCoup" id="Q0EZW7">
    <property type="interactions" value="375"/>
</dbReference>
<dbReference type="EC" id="1.3.1.9" evidence="9"/>
<protein>
    <recommendedName>
        <fullName evidence="9">Enoyl-[acyl-carrier-protein] reductase [NADH]</fullName>
        <ecNumber evidence="9">1.3.1.9</ecNumber>
    </recommendedName>
</protein>
<dbReference type="AlphaFoldDB" id="Q0EZW7"/>
<evidence type="ECO:0000256" key="7">
    <source>
        <dbReference type="ARBA" id="ARBA00023098"/>
    </source>
</evidence>
<dbReference type="InterPro" id="IPR002347">
    <property type="entry name" value="SDR_fam"/>
</dbReference>
<dbReference type="Pfam" id="PF13561">
    <property type="entry name" value="adh_short_C2"/>
    <property type="match status" value="1"/>
</dbReference>
<keyword evidence="7" id="KW-0443">Lipid metabolism</keyword>
<keyword evidence="6 9" id="KW-0520">NAD</keyword>
<dbReference type="PANTHER" id="PTHR43159:SF2">
    <property type="entry name" value="ENOYL-[ACYL-CARRIER-PROTEIN] REDUCTASE [NADH], CHLOROPLASTIC"/>
    <property type="match status" value="1"/>
</dbReference>
<dbReference type="PIRSF" id="PIRSF000094">
    <property type="entry name" value="Enoyl-ACP_rdct"/>
    <property type="match status" value="1"/>
</dbReference>